<organism evidence="2 3">
    <name type="scientific">Paracoccus hibiscisoli</name>
    <dbReference type="NCBI Taxonomy" id="2023261"/>
    <lineage>
        <taxon>Bacteria</taxon>
        <taxon>Pseudomonadati</taxon>
        <taxon>Pseudomonadota</taxon>
        <taxon>Alphaproteobacteria</taxon>
        <taxon>Rhodobacterales</taxon>
        <taxon>Paracoccaceae</taxon>
        <taxon>Paracoccus</taxon>
    </lineage>
</organism>
<evidence type="ECO:0000313" key="3">
    <source>
        <dbReference type="Proteomes" id="UP000306223"/>
    </source>
</evidence>
<feature type="domain" description="HTH cro/C1-type" evidence="1">
    <location>
        <begin position="44"/>
        <end position="98"/>
    </location>
</feature>
<dbReference type="Gene3D" id="1.10.260.40">
    <property type="entry name" value="lambda repressor-like DNA-binding domains"/>
    <property type="match status" value="1"/>
</dbReference>
<gene>
    <name evidence="2" type="ORF">FA740_18670</name>
</gene>
<dbReference type="Proteomes" id="UP000306223">
    <property type="component" value="Unassembled WGS sequence"/>
</dbReference>
<dbReference type="CDD" id="cd00093">
    <property type="entry name" value="HTH_XRE"/>
    <property type="match status" value="1"/>
</dbReference>
<dbReference type="EMBL" id="SUNH01000053">
    <property type="protein sequence ID" value="TJZ78174.1"/>
    <property type="molecule type" value="Genomic_DNA"/>
</dbReference>
<evidence type="ECO:0000313" key="2">
    <source>
        <dbReference type="EMBL" id="TJZ78174.1"/>
    </source>
</evidence>
<keyword evidence="3" id="KW-1185">Reference proteome</keyword>
<dbReference type="PROSITE" id="PS50943">
    <property type="entry name" value="HTH_CROC1"/>
    <property type="match status" value="1"/>
</dbReference>
<protein>
    <submittedName>
        <fullName evidence="2">Helix-turn-helix transcriptional regulator</fullName>
    </submittedName>
</protein>
<comment type="caution">
    <text evidence="2">The sequence shown here is derived from an EMBL/GenBank/DDBJ whole genome shotgun (WGS) entry which is preliminary data.</text>
</comment>
<dbReference type="SMART" id="SM00530">
    <property type="entry name" value="HTH_XRE"/>
    <property type="match status" value="1"/>
</dbReference>
<name>A0A4U0QPQ2_9RHOB</name>
<accession>A0A4U0QPQ2</accession>
<dbReference type="SUPFAM" id="SSF47413">
    <property type="entry name" value="lambda repressor-like DNA-binding domains"/>
    <property type="match status" value="1"/>
</dbReference>
<proteinExistence type="predicted"/>
<dbReference type="InterPro" id="IPR001387">
    <property type="entry name" value="Cro/C1-type_HTH"/>
</dbReference>
<evidence type="ECO:0000259" key="1">
    <source>
        <dbReference type="PROSITE" id="PS50943"/>
    </source>
</evidence>
<dbReference type="OrthoDB" id="7361823at2"/>
<dbReference type="Pfam" id="PF01381">
    <property type="entry name" value="HTH_3"/>
    <property type="match status" value="1"/>
</dbReference>
<dbReference type="InterPro" id="IPR010982">
    <property type="entry name" value="Lambda_DNA-bd_dom_sf"/>
</dbReference>
<sequence length="116" mass="12515">MTYHCAHPCGQTRSLVTALSRGEFPMRQMTASEMRLAAQFGQRIRERRLELGYTQDKLAMLVGANRRAIGELENGKGKSHLGLALCIADALGFAPLGSAAVVQKSSRRLPGGNTTS</sequence>
<dbReference type="AlphaFoldDB" id="A0A4U0QPQ2"/>
<reference evidence="2 3" key="1">
    <citation type="submission" date="2019-04" db="EMBL/GenBank/DDBJ databases">
        <authorList>
            <person name="Li J."/>
        </authorList>
    </citation>
    <scope>NUCLEOTIDE SEQUENCE [LARGE SCALE GENOMIC DNA]</scope>
    <source>
        <strain evidence="2 3">CCTCC AB2016182</strain>
    </source>
</reference>
<dbReference type="GO" id="GO:0003677">
    <property type="term" value="F:DNA binding"/>
    <property type="evidence" value="ECO:0007669"/>
    <property type="project" value="InterPro"/>
</dbReference>